<evidence type="ECO:0000313" key="8">
    <source>
        <dbReference type="Proteomes" id="UP000749559"/>
    </source>
</evidence>
<dbReference type="GO" id="GO:0005576">
    <property type="term" value="C:extracellular region"/>
    <property type="evidence" value="ECO:0007669"/>
    <property type="project" value="InterPro"/>
</dbReference>
<feature type="compositionally biased region" description="Polar residues" evidence="6">
    <location>
        <begin position="38"/>
        <end position="50"/>
    </location>
</feature>
<evidence type="ECO:0000256" key="1">
    <source>
        <dbReference type="ARBA" id="ARBA00022669"/>
    </source>
</evidence>
<dbReference type="PANTHER" id="PTHR23301">
    <property type="entry name" value="CHITIN BINDING PERITROPHIN-A"/>
    <property type="match status" value="1"/>
</dbReference>
<protein>
    <submittedName>
        <fullName evidence="7">Uncharacterized protein</fullName>
    </submittedName>
</protein>
<feature type="non-terminal residue" evidence="7">
    <location>
        <position position="1"/>
    </location>
</feature>
<evidence type="ECO:0000256" key="4">
    <source>
        <dbReference type="ARBA" id="ARBA00023157"/>
    </source>
</evidence>
<dbReference type="Gene3D" id="2.170.140.10">
    <property type="entry name" value="Chitin binding domain"/>
    <property type="match status" value="2"/>
</dbReference>
<dbReference type="OrthoDB" id="9987187at2759"/>
<dbReference type="Proteomes" id="UP000749559">
    <property type="component" value="Unassembled WGS sequence"/>
</dbReference>
<comment type="caution">
    <text evidence="7">The sequence shown here is derived from an EMBL/GenBank/DDBJ whole genome shotgun (WGS) entry which is preliminary data.</text>
</comment>
<keyword evidence="8" id="KW-1185">Reference proteome</keyword>
<feature type="region of interest" description="Disordered" evidence="6">
    <location>
        <begin position="38"/>
        <end position="61"/>
    </location>
</feature>
<organism evidence="7 8">
    <name type="scientific">Owenia fusiformis</name>
    <name type="common">Polychaete worm</name>
    <dbReference type="NCBI Taxonomy" id="6347"/>
    <lineage>
        <taxon>Eukaryota</taxon>
        <taxon>Metazoa</taxon>
        <taxon>Spiralia</taxon>
        <taxon>Lophotrochozoa</taxon>
        <taxon>Annelida</taxon>
        <taxon>Polychaeta</taxon>
        <taxon>Sedentaria</taxon>
        <taxon>Canalipalpata</taxon>
        <taxon>Sabellida</taxon>
        <taxon>Oweniida</taxon>
        <taxon>Oweniidae</taxon>
        <taxon>Owenia</taxon>
    </lineage>
</organism>
<keyword evidence="2" id="KW-0732">Signal</keyword>
<reference evidence="7" key="1">
    <citation type="submission" date="2022-03" db="EMBL/GenBank/DDBJ databases">
        <authorList>
            <person name="Martin C."/>
        </authorList>
    </citation>
    <scope>NUCLEOTIDE SEQUENCE</scope>
</reference>
<evidence type="ECO:0000256" key="6">
    <source>
        <dbReference type="SAM" id="MobiDB-lite"/>
    </source>
</evidence>
<keyword evidence="1" id="KW-0147">Chitin-binding</keyword>
<dbReference type="InterPro" id="IPR036508">
    <property type="entry name" value="Chitin-bd_dom_sf"/>
</dbReference>
<evidence type="ECO:0000256" key="5">
    <source>
        <dbReference type="ARBA" id="ARBA00023180"/>
    </source>
</evidence>
<dbReference type="AlphaFoldDB" id="A0A8J1U9L5"/>
<keyword evidence="4" id="KW-1015">Disulfide bond</keyword>
<keyword evidence="5" id="KW-0325">Glycoprotein</keyword>
<dbReference type="SUPFAM" id="SSF57625">
    <property type="entry name" value="Invertebrate chitin-binding proteins"/>
    <property type="match status" value="2"/>
</dbReference>
<feature type="compositionally biased region" description="Low complexity" evidence="6">
    <location>
        <begin position="51"/>
        <end position="61"/>
    </location>
</feature>
<name>A0A8J1U9L5_OWEFU</name>
<dbReference type="PANTHER" id="PTHR23301:SF0">
    <property type="entry name" value="CHITIN-BINDING TYPE-2 DOMAIN-CONTAINING PROTEIN-RELATED"/>
    <property type="match status" value="1"/>
</dbReference>
<keyword evidence="3" id="KW-0677">Repeat</keyword>
<accession>A0A8J1U9L5</accession>
<dbReference type="InterPro" id="IPR002557">
    <property type="entry name" value="Chitin-bd_dom"/>
</dbReference>
<dbReference type="GO" id="GO:0008061">
    <property type="term" value="F:chitin binding"/>
    <property type="evidence" value="ECO:0007669"/>
    <property type="project" value="UniProtKB-KW"/>
</dbReference>
<dbReference type="Pfam" id="PF01607">
    <property type="entry name" value="CBM_14"/>
    <property type="match status" value="2"/>
</dbReference>
<evidence type="ECO:0000313" key="7">
    <source>
        <dbReference type="EMBL" id="CAH1794673.1"/>
    </source>
</evidence>
<dbReference type="SMART" id="SM00494">
    <property type="entry name" value="ChtBD2"/>
    <property type="match status" value="2"/>
</dbReference>
<dbReference type="PROSITE" id="PS50940">
    <property type="entry name" value="CHIT_BIND_II"/>
    <property type="match status" value="2"/>
</dbReference>
<dbReference type="InterPro" id="IPR051940">
    <property type="entry name" value="Chitin_bind-dev_reg"/>
</dbReference>
<evidence type="ECO:0000256" key="2">
    <source>
        <dbReference type="ARBA" id="ARBA00022729"/>
    </source>
</evidence>
<dbReference type="EMBL" id="CAIIXF020000009">
    <property type="protein sequence ID" value="CAH1794673.1"/>
    <property type="molecule type" value="Genomic_DNA"/>
</dbReference>
<sequence length="118" mass="13390">FYQCNHGSPVPRTCNWPLHFQPLTGNCDWPRNVNCQSTETPDTTKPPQRSTVTTQITTTTKPTTTDTDVAFKCPTQFGHYAHPTLCSHFYQCNHGSPVPRTCNWPLHFQPLTGNCDWP</sequence>
<feature type="non-terminal residue" evidence="7">
    <location>
        <position position="118"/>
    </location>
</feature>
<gene>
    <name evidence="7" type="ORF">OFUS_LOCUS19334</name>
</gene>
<proteinExistence type="predicted"/>
<evidence type="ECO:0000256" key="3">
    <source>
        <dbReference type="ARBA" id="ARBA00022737"/>
    </source>
</evidence>